<proteinExistence type="predicted"/>
<sequence>MCLYIALGKLTLQCPLRSDIYKNWNDTEKISMAPAQG</sequence>
<reference evidence="1 2" key="1">
    <citation type="journal article" date="2013" name="Nat. Commun.">
        <title>The evolution and pathogenic mechanisms of the rice sheath blight pathogen.</title>
        <authorList>
            <person name="Zheng A."/>
            <person name="Lin R."/>
            <person name="Xu L."/>
            <person name="Qin P."/>
            <person name="Tang C."/>
            <person name="Ai P."/>
            <person name="Zhang D."/>
            <person name="Liu Y."/>
            <person name="Sun Z."/>
            <person name="Feng H."/>
            <person name="Wang Y."/>
            <person name="Chen Y."/>
            <person name="Liang X."/>
            <person name="Fu R."/>
            <person name="Li Q."/>
            <person name="Zhang J."/>
            <person name="Yu X."/>
            <person name="Xie Z."/>
            <person name="Ding L."/>
            <person name="Guan P."/>
            <person name="Tang J."/>
            <person name="Liang Y."/>
            <person name="Wang S."/>
            <person name="Deng Q."/>
            <person name="Li S."/>
            <person name="Zhu J."/>
            <person name="Wang L."/>
            <person name="Liu H."/>
            <person name="Li P."/>
        </authorList>
    </citation>
    <scope>NUCLEOTIDE SEQUENCE [LARGE SCALE GENOMIC DNA]</scope>
    <source>
        <strain evidence="2">AG-1 IA</strain>
    </source>
</reference>
<dbReference type="HOGENOM" id="CLU_3351385_0_0_1"/>
<accession>L8WPW5</accession>
<comment type="caution">
    <text evidence="1">The sequence shown here is derived from an EMBL/GenBank/DDBJ whole genome shotgun (WGS) entry which is preliminary data.</text>
</comment>
<gene>
    <name evidence="1" type="ORF">AG1IA_07163</name>
</gene>
<dbReference type="EMBL" id="AFRT01002045">
    <property type="protein sequence ID" value="ELU38803.1"/>
    <property type="molecule type" value="Genomic_DNA"/>
</dbReference>
<name>L8WPW5_THACA</name>
<keyword evidence="2" id="KW-1185">Reference proteome</keyword>
<dbReference type="AlphaFoldDB" id="L8WPW5"/>
<dbReference type="OrthoDB" id="5593440at2759"/>
<dbReference type="STRING" id="983506.L8WPW5"/>
<evidence type="ECO:0000313" key="1">
    <source>
        <dbReference type="EMBL" id="ELU38803.1"/>
    </source>
</evidence>
<dbReference type="Proteomes" id="UP000011668">
    <property type="component" value="Unassembled WGS sequence"/>
</dbReference>
<evidence type="ECO:0000313" key="2">
    <source>
        <dbReference type="Proteomes" id="UP000011668"/>
    </source>
</evidence>
<protein>
    <submittedName>
        <fullName evidence="1">Uncharacterized protein</fullName>
    </submittedName>
</protein>
<organism evidence="1 2">
    <name type="scientific">Thanatephorus cucumeris (strain AG1-IA)</name>
    <name type="common">Rice sheath blight fungus</name>
    <name type="synonym">Rhizoctonia solani</name>
    <dbReference type="NCBI Taxonomy" id="983506"/>
    <lineage>
        <taxon>Eukaryota</taxon>
        <taxon>Fungi</taxon>
        <taxon>Dikarya</taxon>
        <taxon>Basidiomycota</taxon>
        <taxon>Agaricomycotina</taxon>
        <taxon>Agaricomycetes</taxon>
        <taxon>Cantharellales</taxon>
        <taxon>Ceratobasidiaceae</taxon>
        <taxon>Rhizoctonia</taxon>
        <taxon>Rhizoctonia solani AG-1</taxon>
    </lineage>
</organism>